<accession>A0A0B7BIS2</accession>
<evidence type="ECO:0000256" key="8">
    <source>
        <dbReference type="RuleBase" id="RU000461"/>
    </source>
</evidence>
<comment type="similarity">
    <text evidence="2 8">Belongs to the cytochrome P450 family.</text>
</comment>
<organism evidence="10">
    <name type="scientific">Arion vulgaris</name>
    <dbReference type="NCBI Taxonomy" id="1028688"/>
    <lineage>
        <taxon>Eukaryota</taxon>
        <taxon>Metazoa</taxon>
        <taxon>Spiralia</taxon>
        <taxon>Lophotrochozoa</taxon>
        <taxon>Mollusca</taxon>
        <taxon>Gastropoda</taxon>
        <taxon>Heterobranchia</taxon>
        <taxon>Euthyneura</taxon>
        <taxon>Panpulmonata</taxon>
        <taxon>Eupulmonata</taxon>
        <taxon>Stylommatophora</taxon>
        <taxon>Helicina</taxon>
        <taxon>Arionoidea</taxon>
        <taxon>Arionidae</taxon>
        <taxon>Arion</taxon>
    </lineage>
</organism>
<dbReference type="PRINTS" id="PR01686">
    <property type="entry name" value="EP450ICYP2D"/>
</dbReference>
<dbReference type="PANTHER" id="PTHR24300">
    <property type="entry name" value="CYTOCHROME P450 508A4-RELATED"/>
    <property type="match status" value="1"/>
</dbReference>
<keyword evidence="5 7" id="KW-0408">Iron</keyword>
<evidence type="ECO:0000313" key="9">
    <source>
        <dbReference type="EMBL" id="CEK93252.1"/>
    </source>
</evidence>
<dbReference type="Gene3D" id="1.10.630.10">
    <property type="entry name" value="Cytochrome P450"/>
    <property type="match status" value="1"/>
</dbReference>
<dbReference type="GO" id="GO:0020037">
    <property type="term" value="F:heme binding"/>
    <property type="evidence" value="ECO:0007669"/>
    <property type="project" value="InterPro"/>
</dbReference>
<gene>
    <name evidence="10" type="primary">ORF193009</name>
    <name evidence="9" type="synonym">ORF193000</name>
</gene>
<protein>
    <recommendedName>
        <fullName evidence="11">Cytochrome P450</fullName>
    </recommendedName>
</protein>
<dbReference type="GO" id="GO:0016712">
    <property type="term" value="F:oxidoreductase activity, acting on paired donors, with incorporation or reduction of molecular oxygen, reduced flavin or flavoprotein as one donor, and incorporation of one atom of oxygen"/>
    <property type="evidence" value="ECO:0007669"/>
    <property type="project" value="InterPro"/>
</dbReference>
<dbReference type="AlphaFoldDB" id="A0A0B7BIS2"/>
<proteinExistence type="inferred from homology"/>
<dbReference type="InterPro" id="IPR002401">
    <property type="entry name" value="Cyt_P450_E_grp-I"/>
</dbReference>
<dbReference type="EMBL" id="HACG01046389">
    <property type="protein sequence ID" value="CEK93254.1"/>
    <property type="molecule type" value="Transcribed_RNA"/>
</dbReference>
<dbReference type="GO" id="GO:0006082">
    <property type="term" value="P:organic acid metabolic process"/>
    <property type="evidence" value="ECO:0007669"/>
    <property type="project" value="TreeGrafter"/>
</dbReference>
<keyword evidence="3 7" id="KW-0479">Metal-binding</keyword>
<reference evidence="10" key="1">
    <citation type="submission" date="2014-12" db="EMBL/GenBank/DDBJ databases">
        <title>Insight into the proteome of Arion vulgaris.</title>
        <authorList>
            <person name="Aradska J."/>
            <person name="Bulat T."/>
            <person name="Smidak R."/>
            <person name="Sarate P."/>
            <person name="Gangsoo J."/>
            <person name="Sialana F."/>
            <person name="Bilban M."/>
            <person name="Lubec G."/>
        </authorList>
    </citation>
    <scope>NUCLEOTIDE SEQUENCE</scope>
    <source>
        <tissue evidence="10">Skin</tissue>
    </source>
</reference>
<evidence type="ECO:0000313" key="10">
    <source>
        <dbReference type="EMBL" id="CEK93254.1"/>
    </source>
</evidence>
<dbReference type="EMBL" id="HACG01046387">
    <property type="protein sequence ID" value="CEK93252.1"/>
    <property type="molecule type" value="Transcribed_RNA"/>
</dbReference>
<dbReference type="GO" id="GO:0006805">
    <property type="term" value="P:xenobiotic metabolic process"/>
    <property type="evidence" value="ECO:0007669"/>
    <property type="project" value="TreeGrafter"/>
</dbReference>
<comment type="cofactor">
    <cofactor evidence="7">
        <name>heme</name>
        <dbReference type="ChEBI" id="CHEBI:30413"/>
    </cofactor>
</comment>
<dbReference type="InterPro" id="IPR008069">
    <property type="entry name" value="Cyt_P450_E_grp-I_CYP2D-like"/>
</dbReference>
<dbReference type="InterPro" id="IPR050182">
    <property type="entry name" value="Cytochrome_P450_fam2"/>
</dbReference>
<evidence type="ECO:0000256" key="6">
    <source>
        <dbReference type="ARBA" id="ARBA00023136"/>
    </source>
</evidence>
<keyword evidence="7 8" id="KW-0349">Heme</keyword>
<dbReference type="PRINTS" id="PR00463">
    <property type="entry name" value="EP450I"/>
</dbReference>
<evidence type="ECO:0000256" key="1">
    <source>
        <dbReference type="ARBA" id="ARBA00004370"/>
    </source>
</evidence>
<dbReference type="PROSITE" id="PS00086">
    <property type="entry name" value="CYTOCHROME_P450"/>
    <property type="match status" value="1"/>
</dbReference>
<dbReference type="PANTHER" id="PTHR24300:SF375">
    <property type="entry name" value="CYTOCHROME P450 FAMILY"/>
    <property type="match status" value="1"/>
</dbReference>
<feature type="binding site" description="axial binding residue" evidence="7">
    <location>
        <position position="437"/>
    </location>
    <ligand>
        <name>heme</name>
        <dbReference type="ChEBI" id="CHEBI:30413"/>
    </ligand>
    <ligandPart>
        <name>Fe</name>
        <dbReference type="ChEBI" id="CHEBI:18248"/>
    </ligandPart>
</feature>
<comment type="subcellular location">
    <subcellularLocation>
        <location evidence="1">Membrane</location>
    </subcellularLocation>
</comment>
<dbReference type="Pfam" id="PF00067">
    <property type="entry name" value="p450"/>
    <property type="match status" value="1"/>
</dbReference>
<dbReference type="GO" id="GO:0005506">
    <property type="term" value="F:iron ion binding"/>
    <property type="evidence" value="ECO:0007669"/>
    <property type="project" value="InterPro"/>
</dbReference>
<dbReference type="InterPro" id="IPR017972">
    <property type="entry name" value="Cyt_P450_CS"/>
</dbReference>
<evidence type="ECO:0000256" key="5">
    <source>
        <dbReference type="ARBA" id="ARBA00023004"/>
    </source>
</evidence>
<evidence type="ECO:0000256" key="7">
    <source>
        <dbReference type="PIRSR" id="PIRSR602401-1"/>
    </source>
</evidence>
<dbReference type="InterPro" id="IPR036396">
    <property type="entry name" value="Cyt_P450_sf"/>
</dbReference>
<keyword evidence="4 8" id="KW-0560">Oxidoreductase</keyword>
<dbReference type="SUPFAM" id="SSF48264">
    <property type="entry name" value="Cytochrome P450"/>
    <property type="match status" value="1"/>
</dbReference>
<dbReference type="FunFam" id="1.10.630.10:FF:000004">
    <property type="entry name" value="cytochrome P450 2D15 isoform X1"/>
    <property type="match status" value="1"/>
</dbReference>
<keyword evidence="6" id="KW-0472">Membrane</keyword>
<dbReference type="GO" id="GO:0005737">
    <property type="term" value="C:cytoplasm"/>
    <property type="evidence" value="ECO:0007669"/>
    <property type="project" value="TreeGrafter"/>
</dbReference>
<evidence type="ECO:0000256" key="3">
    <source>
        <dbReference type="ARBA" id="ARBA00022723"/>
    </source>
</evidence>
<name>A0A0B7BIS2_9EUPU</name>
<sequence length="492" mass="56172">MELTTLLLAVVVFLIVYFWFRRPASDLPPSPSYRLPIVGHLFHISHDSRSTFRKWRQQYGDIYSLYMGETYVVVLNGFNMIKETLVKKGDVCSDRPPFYGDQHCGIPEKGIIFSSGQDWKEQRSVSLSILRTFGMGKNLLAEKIHDEVGNYINYLSSLKGKVTDIRMITNISTSNIICSILLGQRFEYDNKKFQNLMHILGCIVTDQQNVSLLNFVPWLGKIPGDFFMAKKVTSNVRTIIDMMETLIESKKRNIEDSSEVCNLIDAYINERNKKIQAGISTYMDDKNLSKIMFDLFVAGTETTSTTIYWCILYILHNPEVQEKVYQEIKDKVGTDRTPTMQDKNQLTYLNAVIHETQRLGSIVPLSVTHKCTEDITVGGYNIPKGTSIIPNLDSVLHDKTTWGDDVMSFKPQRFIDNNGKLNVPEQFIPFSIGRRVCLGEGIAKMELFLFLSSMFQKFQFLPPTPNSIPPLHYECGAVISPKAYEVKVVERI</sequence>
<evidence type="ECO:0008006" key="11">
    <source>
        <dbReference type="Google" id="ProtNLM"/>
    </source>
</evidence>
<dbReference type="GO" id="GO:0016020">
    <property type="term" value="C:membrane"/>
    <property type="evidence" value="ECO:0007669"/>
    <property type="project" value="UniProtKB-SubCell"/>
</dbReference>
<keyword evidence="8" id="KW-0503">Monooxygenase</keyword>
<dbReference type="InterPro" id="IPR001128">
    <property type="entry name" value="Cyt_P450"/>
</dbReference>
<dbReference type="PRINTS" id="PR00385">
    <property type="entry name" value="P450"/>
</dbReference>
<evidence type="ECO:0000256" key="2">
    <source>
        <dbReference type="ARBA" id="ARBA00010617"/>
    </source>
</evidence>
<evidence type="ECO:0000256" key="4">
    <source>
        <dbReference type="ARBA" id="ARBA00023002"/>
    </source>
</evidence>